<dbReference type="Pfam" id="PF04828">
    <property type="entry name" value="GFA"/>
    <property type="match status" value="1"/>
</dbReference>
<gene>
    <name evidence="6" type="ORF">DSM104635_01154</name>
</gene>
<dbReference type="PANTHER" id="PTHR33337">
    <property type="entry name" value="GFA DOMAIN-CONTAINING PROTEIN"/>
    <property type="match status" value="1"/>
</dbReference>
<comment type="similarity">
    <text evidence="1">Belongs to the Gfa family.</text>
</comment>
<dbReference type="InterPro" id="IPR006913">
    <property type="entry name" value="CENP-V/GFA"/>
</dbReference>
<keyword evidence="7" id="KW-1185">Reference proteome</keyword>
<keyword evidence="3" id="KW-0862">Zinc</keyword>
<reference evidence="7" key="1">
    <citation type="submission" date="2019-12" db="EMBL/GenBank/DDBJ databases">
        <title>Complete genome of Terracaulis silvestris 0127_4.</title>
        <authorList>
            <person name="Vieira S."/>
            <person name="Riedel T."/>
            <person name="Sproer C."/>
            <person name="Pascual J."/>
            <person name="Boedeker C."/>
            <person name="Overmann J."/>
        </authorList>
    </citation>
    <scope>NUCLEOTIDE SEQUENCE [LARGE SCALE GENOMIC DNA]</scope>
    <source>
        <strain evidence="7">0127_4</strain>
    </source>
</reference>
<evidence type="ECO:0000259" key="5">
    <source>
        <dbReference type="Pfam" id="PF04828"/>
    </source>
</evidence>
<dbReference type="Proteomes" id="UP000431269">
    <property type="component" value="Chromosome"/>
</dbReference>
<evidence type="ECO:0000256" key="1">
    <source>
        <dbReference type="ARBA" id="ARBA00005495"/>
    </source>
</evidence>
<accession>A0A6I6MM72</accession>
<sequence length="175" mass="19831">MRRRALFRHVEALWCVAFVHQERAVAKGARTMGPTRAEARCACGDVVMEIAVPAQWAWHDHSRGSRVAHGAAYATYVGTWKSRFRFVRGEDCVTRYETDGRVRGFCGRCGTPVTYERSAQHVNIPRALFTSGVGREPRYHIAIDELQEWTYLGEPLGPLKGFPGVVWNKGRRKRG</sequence>
<feature type="domain" description="CENP-V/GFA" evidence="5">
    <location>
        <begin position="38"/>
        <end position="139"/>
    </location>
</feature>
<evidence type="ECO:0000256" key="4">
    <source>
        <dbReference type="ARBA" id="ARBA00023239"/>
    </source>
</evidence>
<organism evidence="6 7">
    <name type="scientific">Terricaulis silvestris</name>
    <dbReference type="NCBI Taxonomy" id="2686094"/>
    <lineage>
        <taxon>Bacteria</taxon>
        <taxon>Pseudomonadati</taxon>
        <taxon>Pseudomonadota</taxon>
        <taxon>Alphaproteobacteria</taxon>
        <taxon>Caulobacterales</taxon>
        <taxon>Caulobacteraceae</taxon>
        <taxon>Terricaulis</taxon>
    </lineage>
</organism>
<proteinExistence type="inferred from homology"/>
<keyword evidence="4" id="KW-0456">Lyase</keyword>
<dbReference type="RefSeq" id="WP_228445895.1">
    <property type="nucleotide sequence ID" value="NZ_CP047045.1"/>
</dbReference>
<dbReference type="KEGG" id="tsv:DSM104635_01154"/>
<name>A0A6I6MM72_9CAUL</name>
<dbReference type="Gene3D" id="3.90.1590.10">
    <property type="entry name" value="glutathione-dependent formaldehyde- activating enzyme (gfa)"/>
    <property type="match status" value="1"/>
</dbReference>
<evidence type="ECO:0000313" key="6">
    <source>
        <dbReference type="EMBL" id="QGZ94336.1"/>
    </source>
</evidence>
<keyword evidence="2" id="KW-0479">Metal-binding</keyword>
<dbReference type="GO" id="GO:0016846">
    <property type="term" value="F:carbon-sulfur lyase activity"/>
    <property type="evidence" value="ECO:0007669"/>
    <property type="project" value="InterPro"/>
</dbReference>
<dbReference type="EMBL" id="CP047045">
    <property type="protein sequence ID" value="QGZ94336.1"/>
    <property type="molecule type" value="Genomic_DNA"/>
</dbReference>
<dbReference type="GO" id="GO:0046872">
    <property type="term" value="F:metal ion binding"/>
    <property type="evidence" value="ECO:0007669"/>
    <property type="project" value="UniProtKB-KW"/>
</dbReference>
<evidence type="ECO:0000313" key="7">
    <source>
        <dbReference type="Proteomes" id="UP000431269"/>
    </source>
</evidence>
<dbReference type="InterPro" id="IPR011057">
    <property type="entry name" value="Mss4-like_sf"/>
</dbReference>
<dbReference type="SUPFAM" id="SSF51316">
    <property type="entry name" value="Mss4-like"/>
    <property type="match status" value="1"/>
</dbReference>
<dbReference type="PANTHER" id="PTHR33337:SF40">
    <property type="entry name" value="CENP-V_GFA DOMAIN-CONTAINING PROTEIN-RELATED"/>
    <property type="match status" value="1"/>
</dbReference>
<dbReference type="AlphaFoldDB" id="A0A6I6MM72"/>
<protein>
    <recommendedName>
        <fullName evidence="5">CENP-V/GFA domain-containing protein</fullName>
    </recommendedName>
</protein>
<evidence type="ECO:0000256" key="3">
    <source>
        <dbReference type="ARBA" id="ARBA00022833"/>
    </source>
</evidence>
<evidence type="ECO:0000256" key="2">
    <source>
        <dbReference type="ARBA" id="ARBA00022723"/>
    </source>
</evidence>